<name>A0A2T0TD68_9PSEU</name>
<proteinExistence type="predicted"/>
<evidence type="ECO:0000256" key="1">
    <source>
        <dbReference type="SAM" id="MobiDB-lite"/>
    </source>
</evidence>
<evidence type="ECO:0000313" key="3">
    <source>
        <dbReference type="Proteomes" id="UP000239494"/>
    </source>
</evidence>
<feature type="region of interest" description="Disordered" evidence="1">
    <location>
        <begin position="105"/>
        <end position="168"/>
    </location>
</feature>
<dbReference type="RefSeq" id="WP_106187156.1">
    <property type="nucleotide sequence ID" value="NZ_PVTF01000003.1"/>
</dbReference>
<keyword evidence="3" id="KW-1185">Reference proteome</keyword>
<sequence>MTGFESLESVKRKLAGITSEHSARMELATRKLAETDKATAESHKEFVDKQKRVVERLREMAKAQREGAAKKPDSELNFVVDDESGPDELAEEIAALERARIARASRTEEGSFLQAAPSAGPSRWGREHPAPEPVAQAPVRPLPPVRQPPPRRPVTDDDDDFGNESYLT</sequence>
<reference evidence="2 3" key="1">
    <citation type="submission" date="2018-03" db="EMBL/GenBank/DDBJ databases">
        <title>Genomic Encyclopedia of Archaeal and Bacterial Type Strains, Phase II (KMG-II): from individual species to whole genera.</title>
        <authorList>
            <person name="Goeker M."/>
        </authorList>
    </citation>
    <scope>NUCLEOTIDE SEQUENCE [LARGE SCALE GENOMIC DNA]</scope>
    <source>
        <strain evidence="2 3">DSM 44720</strain>
    </source>
</reference>
<dbReference type="OrthoDB" id="3689740at2"/>
<evidence type="ECO:0000313" key="2">
    <source>
        <dbReference type="EMBL" id="PRY43601.1"/>
    </source>
</evidence>
<dbReference type="AlphaFoldDB" id="A0A2T0TD68"/>
<accession>A0A2T0TD68</accession>
<dbReference type="Proteomes" id="UP000239494">
    <property type="component" value="Unassembled WGS sequence"/>
</dbReference>
<feature type="region of interest" description="Disordered" evidence="1">
    <location>
        <begin position="63"/>
        <end position="86"/>
    </location>
</feature>
<organism evidence="2 3">
    <name type="scientific">Umezawaea tangerina</name>
    <dbReference type="NCBI Taxonomy" id="84725"/>
    <lineage>
        <taxon>Bacteria</taxon>
        <taxon>Bacillati</taxon>
        <taxon>Actinomycetota</taxon>
        <taxon>Actinomycetes</taxon>
        <taxon>Pseudonocardiales</taxon>
        <taxon>Pseudonocardiaceae</taxon>
        <taxon>Umezawaea</taxon>
    </lineage>
</organism>
<gene>
    <name evidence="2" type="ORF">CLV43_103348</name>
</gene>
<comment type="caution">
    <text evidence="2">The sequence shown here is derived from an EMBL/GenBank/DDBJ whole genome shotgun (WGS) entry which is preliminary data.</text>
</comment>
<feature type="compositionally biased region" description="Basic and acidic residues" evidence="1">
    <location>
        <begin position="63"/>
        <end position="74"/>
    </location>
</feature>
<feature type="compositionally biased region" description="Pro residues" evidence="1">
    <location>
        <begin position="140"/>
        <end position="152"/>
    </location>
</feature>
<protein>
    <submittedName>
        <fullName evidence="2">Uncharacterized protein</fullName>
    </submittedName>
</protein>
<dbReference type="EMBL" id="PVTF01000003">
    <property type="protein sequence ID" value="PRY43601.1"/>
    <property type="molecule type" value="Genomic_DNA"/>
</dbReference>